<evidence type="ECO:0000256" key="2">
    <source>
        <dbReference type="HAMAP-Rule" id="MF_00003"/>
    </source>
</evidence>
<dbReference type="HAMAP" id="MF_00003">
    <property type="entry name" value="RbfA"/>
    <property type="match status" value="1"/>
</dbReference>
<comment type="subunit">
    <text evidence="2">Monomer. Binds 30S ribosomal subunits, but not 50S ribosomal subunits or 70S ribosomes.</text>
</comment>
<evidence type="ECO:0000256" key="3">
    <source>
        <dbReference type="SAM" id="Coils"/>
    </source>
</evidence>
<feature type="coiled-coil region" evidence="3">
    <location>
        <begin position="57"/>
        <end position="84"/>
    </location>
</feature>
<dbReference type="PANTHER" id="PTHR33515">
    <property type="entry name" value="RIBOSOME-BINDING FACTOR A, CHLOROPLASTIC-RELATED"/>
    <property type="match status" value="1"/>
</dbReference>
<comment type="caution">
    <text evidence="4">The sequence shown here is derived from an EMBL/GenBank/DDBJ whole genome shotgun (WGS) entry which is preliminary data.</text>
</comment>
<dbReference type="InterPro" id="IPR023799">
    <property type="entry name" value="RbfA_dom_sf"/>
</dbReference>
<comment type="similarity">
    <text evidence="2">Belongs to the RbfA family.</text>
</comment>
<keyword evidence="3" id="KW-0175">Coiled coil</keyword>
<dbReference type="Proteomes" id="UP001623559">
    <property type="component" value="Unassembled WGS sequence"/>
</dbReference>
<dbReference type="NCBIfam" id="TIGR00082">
    <property type="entry name" value="rbfA"/>
    <property type="match status" value="1"/>
</dbReference>
<proteinExistence type="inferred from homology"/>
<name>A0ABW8STH5_9BACT</name>
<comment type="subcellular location">
    <subcellularLocation>
        <location evidence="2">Cytoplasm</location>
    </subcellularLocation>
</comment>
<dbReference type="EMBL" id="JBEWZG010000001">
    <property type="protein sequence ID" value="MFL0205228.1"/>
    <property type="molecule type" value="Genomic_DNA"/>
</dbReference>
<keyword evidence="2" id="KW-0963">Cytoplasm</keyword>
<dbReference type="Gene3D" id="3.30.300.20">
    <property type="match status" value="1"/>
</dbReference>
<organism evidence="4 5">
    <name type="scientific">Aquirufa novilacunae</name>
    <dbReference type="NCBI Taxonomy" id="3139305"/>
    <lineage>
        <taxon>Bacteria</taxon>
        <taxon>Pseudomonadati</taxon>
        <taxon>Bacteroidota</taxon>
        <taxon>Cytophagia</taxon>
        <taxon>Cytophagales</taxon>
        <taxon>Flectobacillaceae</taxon>
        <taxon>Aquirufa</taxon>
    </lineage>
</organism>
<gene>
    <name evidence="2 4" type="primary">rbfA</name>
    <name evidence="4" type="ORF">V7S74_00580</name>
</gene>
<sequence length="131" mass="15045">MDTKRQQKFGRQIQKDLSDIFQKEFKEIFGKGMVTVTEVKISPDLSVARCYLSFLLIDDREAVMDELEIRNKAIRNALANRIRKQVRIIPNLVFFLDDTAEYAAKIEALFEGLVIPPADGEEPNRVADEID</sequence>
<dbReference type="SUPFAM" id="SSF89919">
    <property type="entry name" value="Ribosome-binding factor A, RbfA"/>
    <property type="match status" value="1"/>
</dbReference>
<dbReference type="Pfam" id="PF02033">
    <property type="entry name" value="RBFA"/>
    <property type="match status" value="1"/>
</dbReference>
<comment type="function">
    <text evidence="2">One of several proteins that assist in the late maturation steps of the functional core of the 30S ribosomal subunit. Associates with free 30S ribosomal subunits (but not with 30S subunits that are part of 70S ribosomes or polysomes). Required for efficient processing of 16S rRNA. May interact with the 5'-terminal helix region of 16S rRNA.</text>
</comment>
<evidence type="ECO:0000313" key="5">
    <source>
        <dbReference type="Proteomes" id="UP001623559"/>
    </source>
</evidence>
<dbReference type="InterPro" id="IPR000238">
    <property type="entry name" value="RbfA"/>
</dbReference>
<keyword evidence="1 2" id="KW-0690">Ribosome biogenesis</keyword>
<accession>A0ABW8STH5</accession>
<reference evidence="4 5" key="1">
    <citation type="submission" date="2024-07" db="EMBL/GenBank/DDBJ databases">
        <authorList>
            <person name="Pitt A."/>
            <person name="Hahn M.W."/>
        </authorList>
    </citation>
    <scope>NUCLEOTIDE SEQUENCE [LARGE SCALE GENOMIC DNA]</scope>
    <source>
        <strain evidence="4 5">2-AUSEE-184A6</strain>
    </source>
</reference>
<dbReference type="InterPro" id="IPR015946">
    <property type="entry name" value="KH_dom-like_a/b"/>
</dbReference>
<protein>
    <recommendedName>
        <fullName evidence="2">Ribosome-binding factor A</fullName>
    </recommendedName>
</protein>
<dbReference type="PANTHER" id="PTHR33515:SF1">
    <property type="entry name" value="RIBOSOME-BINDING FACTOR A, CHLOROPLASTIC-RELATED"/>
    <property type="match status" value="1"/>
</dbReference>
<evidence type="ECO:0000313" key="4">
    <source>
        <dbReference type="EMBL" id="MFL0205228.1"/>
    </source>
</evidence>
<dbReference type="RefSeq" id="WP_406776831.1">
    <property type="nucleotide sequence ID" value="NZ_JBEWZG010000001.1"/>
</dbReference>
<evidence type="ECO:0000256" key="1">
    <source>
        <dbReference type="ARBA" id="ARBA00022517"/>
    </source>
</evidence>